<feature type="domain" description="PucR C-terminal helix-turn-helix" evidence="1">
    <location>
        <begin position="236"/>
        <end position="292"/>
    </location>
</feature>
<evidence type="ECO:0000313" key="2">
    <source>
        <dbReference type="EMBL" id="OAK75870.1"/>
    </source>
</evidence>
<dbReference type="PANTHER" id="PTHR33744">
    <property type="entry name" value="CARBOHYDRATE DIACID REGULATOR"/>
    <property type="match status" value="1"/>
</dbReference>
<dbReference type="OrthoDB" id="9792148at2"/>
<keyword evidence="3" id="KW-1185">Reference proteome</keyword>
<proteinExistence type="predicted"/>
<evidence type="ECO:0000313" key="3">
    <source>
        <dbReference type="Proteomes" id="UP000077881"/>
    </source>
</evidence>
<evidence type="ECO:0000259" key="1">
    <source>
        <dbReference type="Pfam" id="PF13556"/>
    </source>
</evidence>
<gene>
    <name evidence="2" type="ORF">ABB05_00080</name>
</gene>
<dbReference type="AlphaFoldDB" id="A0A178A8X5"/>
<reference evidence="2 3" key="1">
    <citation type="submission" date="2015-05" db="EMBL/GenBank/DDBJ databases">
        <title>Comparison of genome.</title>
        <authorList>
            <person name="Zheng Z."/>
            <person name="Sun M."/>
        </authorList>
    </citation>
    <scope>NUCLEOTIDE SEQUENCE [LARGE SCALE GENOMIC DNA]</scope>
    <source>
        <strain evidence="2 3">G25-74</strain>
    </source>
</reference>
<name>A0A178A8X5_9BACI</name>
<dbReference type="Proteomes" id="UP000077881">
    <property type="component" value="Unassembled WGS sequence"/>
</dbReference>
<dbReference type="EMBL" id="LDJR01000003">
    <property type="protein sequence ID" value="OAK75870.1"/>
    <property type="molecule type" value="Genomic_DNA"/>
</dbReference>
<dbReference type="InterPro" id="IPR042070">
    <property type="entry name" value="PucR_C-HTH_sf"/>
</dbReference>
<dbReference type="InterPro" id="IPR051448">
    <property type="entry name" value="CdaR-like_regulators"/>
</dbReference>
<dbReference type="Gene3D" id="1.10.10.2840">
    <property type="entry name" value="PucR C-terminal helix-turn-helix domain"/>
    <property type="match status" value="1"/>
</dbReference>
<dbReference type="PATRIC" id="fig|217031.6.peg.14"/>
<comment type="caution">
    <text evidence="2">The sequence shown here is derived from an EMBL/GenBank/DDBJ whole genome shotgun (WGS) entry which is preliminary data.</text>
</comment>
<dbReference type="STRING" id="217031.ABB05_00080"/>
<dbReference type="Pfam" id="PF13556">
    <property type="entry name" value="HTH_30"/>
    <property type="match status" value="1"/>
</dbReference>
<organism evidence="2 3">
    <name type="scientific">Lederbergia galactosidilytica</name>
    <dbReference type="NCBI Taxonomy" id="217031"/>
    <lineage>
        <taxon>Bacteria</taxon>
        <taxon>Bacillati</taxon>
        <taxon>Bacillota</taxon>
        <taxon>Bacilli</taxon>
        <taxon>Bacillales</taxon>
        <taxon>Bacillaceae</taxon>
        <taxon>Lederbergia</taxon>
    </lineage>
</organism>
<sequence>MIKKLLQLYPDAITGLKPNTDPQYTWLKDEIEDSYIGIPKAKLTKDEITLLTTLFPLKQRQKIVRAPLAEEWYQFLLHNGKIPYSKASDIRFIHFTIPNMRDDFQYKEWEEATKSLFSNEVIFVPFSHHHGVIIEDQPNLCISEEELSSAIEALESDFFIKIHFHLGFFQPINNQIKQLFQLEQRLLAVSLSNHPEERIMTREKAIPNYSYLNLPEQERPILFADIHQILLDDPDLIRTIKTYIENQANATLTAKQLFMHRNSLQYRIDKFIEKTGIDIKTFHGSFFTYLACLHMEA</sequence>
<protein>
    <recommendedName>
        <fullName evidence="1">PucR C-terminal helix-turn-helix domain-containing protein</fullName>
    </recommendedName>
</protein>
<dbReference type="RefSeq" id="WP_057981502.1">
    <property type="nucleotide sequence ID" value="NZ_JAGGKH010000011.1"/>
</dbReference>
<dbReference type="PANTHER" id="PTHR33744:SF15">
    <property type="entry name" value="CARBOHYDRATE DIACID REGULATOR"/>
    <property type="match status" value="1"/>
</dbReference>
<dbReference type="InterPro" id="IPR025736">
    <property type="entry name" value="PucR_C-HTH_dom"/>
</dbReference>
<accession>A0A178A8X5</accession>